<proteinExistence type="predicted"/>
<sequence>MTARAMKRIYCSNPQIISESVEGKADENERRRRAGRSKKKKHPKKESTTPAEPSPWSAADRPRFTHEPPTYLPTRLKLRMRHC</sequence>
<feature type="region of interest" description="Disordered" evidence="1">
    <location>
        <begin position="14"/>
        <end position="83"/>
    </location>
</feature>
<dbReference type="AlphaFoldDB" id="A0AAV4MKL0"/>
<protein>
    <submittedName>
        <fullName evidence="2">Uncharacterized protein</fullName>
    </submittedName>
</protein>
<comment type="caution">
    <text evidence="2">The sequence shown here is derived from an EMBL/GenBank/DDBJ whole genome shotgun (WGS) entry which is preliminary data.</text>
</comment>
<accession>A0AAV4MKL0</accession>
<evidence type="ECO:0000313" key="2">
    <source>
        <dbReference type="EMBL" id="GIX72913.1"/>
    </source>
</evidence>
<organism evidence="2 3">
    <name type="scientific">Caerostris extrusa</name>
    <name type="common">Bark spider</name>
    <name type="synonym">Caerostris bankana</name>
    <dbReference type="NCBI Taxonomy" id="172846"/>
    <lineage>
        <taxon>Eukaryota</taxon>
        <taxon>Metazoa</taxon>
        <taxon>Ecdysozoa</taxon>
        <taxon>Arthropoda</taxon>
        <taxon>Chelicerata</taxon>
        <taxon>Arachnida</taxon>
        <taxon>Araneae</taxon>
        <taxon>Araneomorphae</taxon>
        <taxon>Entelegynae</taxon>
        <taxon>Araneoidea</taxon>
        <taxon>Araneidae</taxon>
        <taxon>Caerostris</taxon>
    </lineage>
</organism>
<reference evidence="2 3" key="1">
    <citation type="submission" date="2021-06" db="EMBL/GenBank/DDBJ databases">
        <title>Caerostris extrusa draft genome.</title>
        <authorList>
            <person name="Kono N."/>
            <person name="Arakawa K."/>
        </authorList>
    </citation>
    <scope>NUCLEOTIDE SEQUENCE [LARGE SCALE GENOMIC DNA]</scope>
</reference>
<evidence type="ECO:0000256" key="1">
    <source>
        <dbReference type="SAM" id="MobiDB-lite"/>
    </source>
</evidence>
<evidence type="ECO:0000313" key="3">
    <source>
        <dbReference type="Proteomes" id="UP001054945"/>
    </source>
</evidence>
<keyword evidence="3" id="KW-1185">Reference proteome</keyword>
<name>A0AAV4MKL0_CAEEX</name>
<dbReference type="EMBL" id="BPLR01019884">
    <property type="protein sequence ID" value="GIX72913.1"/>
    <property type="molecule type" value="Genomic_DNA"/>
</dbReference>
<feature type="compositionally biased region" description="Basic residues" evidence="1">
    <location>
        <begin position="31"/>
        <end position="44"/>
    </location>
</feature>
<feature type="compositionally biased region" description="Basic and acidic residues" evidence="1">
    <location>
        <begin position="21"/>
        <end position="30"/>
    </location>
</feature>
<dbReference type="Proteomes" id="UP001054945">
    <property type="component" value="Unassembled WGS sequence"/>
</dbReference>
<gene>
    <name evidence="2" type="ORF">CEXT_390331</name>
</gene>